<dbReference type="InterPro" id="IPR001480">
    <property type="entry name" value="Bulb-type_lectin_dom"/>
</dbReference>
<protein>
    <recommendedName>
        <fullName evidence="3">Bulb-type lectin domain-containing protein</fullName>
    </recommendedName>
</protein>
<evidence type="ECO:0000259" key="3">
    <source>
        <dbReference type="PROSITE" id="PS50927"/>
    </source>
</evidence>
<dbReference type="SMART" id="SM00108">
    <property type="entry name" value="B_lectin"/>
    <property type="match status" value="1"/>
</dbReference>
<evidence type="ECO:0000313" key="5">
    <source>
        <dbReference type="Proteomes" id="UP000325577"/>
    </source>
</evidence>
<evidence type="ECO:0000313" key="4">
    <source>
        <dbReference type="EMBL" id="KAA8535059.1"/>
    </source>
</evidence>
<dbReference type="SUPFAM" id="SSF51110">
    <property type="entry name" value="alpha-D-mannose-specific plant lectins"/>
    <property type="match status" value="1"/>
</dbReference>
<organism evidence="4 5">
    <name type="scientific">Nyssa sinensis</name>
    <dbReference type="NCBI Taxonomy" id="561372"/>
    <lineage>
        <taxon>Eukaryota</taxon>
        <taxon>Viridiplantae</taxon>
        <taxon>Streptophyta</taxon>
        <taxon>Embryophyta</taxon>
        <taxon>Tracheophyta</taxon>
        <taxon>Spermatophyta</taxon>
        <taxon>Magnoliopsida</taxon>
        <taxon>eudicotyledons</taxon>
        <taxon>Gunneridae</taxon>
        <taxon>Pentapetalae</taxon>
        <taxon>asterids</taxon>
        <taxon>Cornales</taxon>
        <taxon>Nyssaceae</taxon>
        <taxon>Nyssa</taxon>
    </lineage>
</organism>
<evidence type="ECO:0000256" key="1">
    <source>
        <dbReference type="ARBA" id="ARBA00022729"/>
    </source>
</evidence>
<dbReference type="PROSITE" id="PS50927">
    <property type="entry name" value="BULB_LECTIN"/>
    <property type="match status" value="1"/>
</dbReference>
<name>A0A5J5AXB3_9ASTE</name>
<dbReference type="Pfam" id="PF01453">
    <property type="entry name" value="B_lectin"/>
    <property type="match status" value="1"/>
</dbReference>
<sequence>MSSVGDEQEQSFDREWSDQQRLVRVLRKLPMSSVCDEQETRHGNVVNVKNVAIGFPFLWSILRGLAQMHSFDVTQKAKKGNTLKLGQVMGGREHLESLNKKFRLQFMEVGFRDWSYLVIQYMGSTADSTVWIANQDYPQYYYSTILNFTLDGFLVIHDGYGTFIQLNTEKPSMSSDTSATLEDSGNFVLKEGERILWQSSDHPTDTLLPGMKLRWFDLKSGQP</sequence>
<proteinExistence type="predicted"/>
<dbReference type="InterPro" id="IPR036426">
    <property type="entry name" value="Bulb-type_lectin_dom_sf"/>
</dbReference>
<gene>
    <name evidence="4" type="ORF">F0562_030062</name>
</gene>
<keyword evidence="1" id="KW-0732">Signal</keyword>
<accession>A0A5J5AXB3</accession>
<dbReference type="AlphaFoldDB" id="A0A5J5AXB3"/>
<dbReference type="EMBL" id="CM018040">
    <property type="protein sequence ID" value="KAA8535059.1"/>
    <property type="molecule type" value="Genomic_DNA"/>
</dbReference>
<dbReference type="OrthoDB" id="1152457at2759"/>
<dbReference type="PANTHER" id="PTHR32444">
    <property type="entry name" value="BULB-TYPE LECTIN DOMAIN-CONTAINING PROTEIN"/>
    <property type="match status" value="1"/>
</dbReference>
<reference evidence="4 5" key="1">
    <citation type="submission" date="2019-09" db="EMBL/GenBank/DDBJ databases">
        <title>A chromosome-level genome assembly of the Chinese tupelo Nyssa sinensis.</title>
        <authorList>
            <person name="Yang X."/>
            <person name="Kang M."/>
            <person name="Yang Y."/>
            <person name="Xiong H."/>
            <person name="Wang M."/>
            <person name="Zhang Z."/>
            <person name="Wang Z."/>
            <person name="Wu H."/>
            <person name="Ma T."/>
            <person name="Liu J."/>
            <person name="Xi Z."/>
        </authorList>
    </citation>
    <scope>NUCLEOTIDE SEQUENCE [LARGE SCALE GENOMIC DNA]</scope>
    <source>
        <strain evidence="4">J267</strain>
        <tissue evidence="4">Leaf</tissue>
    </source>
</reference>
<dbReference type="Gene3D" id="2.90.10.10">
    <property type="entry name" value="Bulb-type lectin domain"/>
    <property type="match status" value="1"/>
</dbReference>
<evidence type="ECO:0000256" key="2">
    <source>
        <dbReference type="ARBA" id="ARBA00023180"/>
    </source>
</evidence>
<keyword evidence="5" id="KW-1185">Reference proteome</keyword>
<dbReference type="Proteomes" id="UP000325577">
    <property type="component" value="Linkage Group LG17"/>
</dbReference>
<keyword evidence="2" id="KW-0325">Glycoprotein</keyword>
<dbReference type="PANTHER" id="PTHR32444:SF128">
    <property type="entry name" value="CURCULIN-LIKE (MANNOSE-BINDING) LECTIN FAMILY PROTEIN"/>
    <property type="match status" value="1"/>
</dbReference>
<feature type="domain" description="Bulb-type lectin" evidence="3">
    <location>
        <begin position="80"/>
        <end position="202"/>
    </location>
</feature>